<sequence>MTQKASGNVDACPITKETWEARAEAKKADCGGQSVYHCLADGEGRKWERCVEKTRIKEGFCPIFRSDGYIAWKACNTSESTCPNRTYLSNEVYEYVYCLGNNSANTNEELRRAKGFDDWEVFAIVFTILCTIAVVFGLIILWKKRSMRGCFESVKIMIPGPTLGPQEGFMV</sequence>
<gene>
    <name evidence="1" type="ORF">CGI_10026396</name>
</gene>
<organism evidence="1">
    <name type="scientific">Magallana gigas</name>
    <name type="common">Pacific oyster</name>
    <name type="synonym">Crassostrea gigas</name>
    <dbReference type="NCBI Taxonomy" id="29159"/>
    <lineage>
        <taxon>Eukaryota</taxon>
        <taxon>Metazoa</taxon>
        <taxon>Spiralia</taxon>
        <taxon>Lophotrochozoa</taxon>
        <taxon>Mollusca</taxon>
        <taxon>Bivalvia</taxon>
        <taxon>Autobranchia</taxon>
        <taxon>Pteriomorphia</taxon>
        <taxon>Ostreida</taxon>
        <taxon>Ostreoidea</taxon>
        <taxon>Ostreidae</taxon>
        <taxon>Magallana</taxon>
    </lineage>
</organism>
<dbReference type="AlphaFoldDB" id="K1QRT6"/>
<reference evidence="1" key="1">
    <citation type="journal article" date="2012" name="Nature">
        <title>The oyster genome reveals stress adaptation and complexity of shell formation.</title>
        <authorList>
            <person name="Zhang G."/>
            <person name="Fang X."/>
            <person name="Guo X."/>
            <person name="Li L."/>
            <person name="Luo R."/>
            <person name="Xu F."/>
            <person name="Yang P."/>
            <person name="Zhang L."/>
            <person name="Wang X."/>
            <person name="Qi H."/>
            <person name="Xiong Z."/>
            <person name="Que H."/>
            <person name="Xie Y."/>
            <person name="Holland P.W."/>
            <person name="Paps J."/>
            <person name="Zhu Y."/>
            <person name="Wu F."/>
            <person name="Chen Y."/>
            <person name="Wang J."/>
            <person name="Peng C."/>
            <person name="Meng J."/>
            <person name="Yang L."/>
            <person name="Liu J."/>
            <person name="Wen B."/>
            <person name="Zhang N."/>
            <person name="Huang Z."/>
            <person name="Zhu Q."/>
            <person name="Feng Y."/>
            <person name="Mount A."/>
            <person name="Hedgecock D."/>
            <person name="Xu Z."/>
            <person name="Liu Y."/>
            <person name="Domazet-Loso T."/>
            <person name="Du Y."/>
            <person name="Sun X."/>
            <person name="Zhang S."/>
            <person name="Liu B."/>
            <person name="Cheng P."/>
            <person name="Jiang X."/>
            <person name="Li J."/>
            <person name="Fan D."/>
            <person name="Wang W."/>
            <person name="Fu W."/>
            <person name="Wang T."/>
            <person name="Wang B."/>
            <person name="Zhang J."/>
            <person name="Peng Z."/>
            <person name="Li Y."/>
            <person name="Li N."/>
            <person name="Wang J."/>
            <person name="Chen M."/>
            <person name="He Y."/>
            <person name="Tan F."/>
            <person name="Song X."/>
            <person name="Zheng Q."/>
            <person name="Huang R."/>
            <person name="Yang H."/>
            <person name="Du X."/>
            <person name="Chen L."/>
            <person name="Yang M."/>
            <person name="Gaffney P.M."/>
            <person name="Wang S."/>
            <person name="Luo L."/>
            <person name="She Z."/>
            <person name="Ming Y."/>
            <person name="Huang W."/>
            <person name="Zhang S."/>
            <person name="Huang B."/>
            <person name="Zhang Y."/>
            <person name="Qu T."/>
            <person name="Ni P."/>
            <person name="Miao G."/>
            <person name="Wang J."/>
            <person name="Wang Q."/>
            <person name="Steinberg C.E."/>
            <person name="Wang H."/>
            <person name="Li N."/>
            <person name="Qian L."/>
            <person name="Zhang G."/>
            <person name="Li Y."/>
            <person name="Yang H."/>
            <person name="Liu X."/>
            <person name="Wang J."/>
            <person name="Yin Y."/>
            <person name="Wang J."/>
        </authorList>
    </citation>
    <scope>NUCLEOTIDE SEQUENCE [LARGE SCALE GENOMIC DNA]</scope>
    <source>
        <strain evidence="1">05x7-T-G4-1.051#20</strain>
    </source>
</reference>
<dbReference type="HOGENOM" id="CLU_1564415_0_0_1"/>
<proteinExistence type="predicted"/>
<accession>K1QRT6</accession>
<name>K1QRT6_MAGGI</name>
<protein>
    <submittedName>
        <fullName evidence="1">Uncharacterized protein</fullName>
    </submittedName>
</protein>
<dbReference type="EMBL" id="JH819021">
    <property type="protein sequence ID" value="EKC33899.1"/>
    <property type="molecule type" value="Genomic_DNA"/>
</dbReference>
<evidence type="ECO:0000313" key="1">
    <source>
        <dbReference type="EMBL" id="EKC33899.1"/>
    </source>
</evidence>
<dbReference type="InParanoid" id="K1QRT6"/>